<dbReference type="GO" id="GO:0004806">
    <property type="term" value="F:triacylglycerol lipase activity"/>
    <property type="evidence" value="ECO:0007669"/>
    <property type="project" value="UniProtKB-EC"/>
</dbReference>
<dbReference type="EMBL" id="PDCK01000043">
    <property type="protein sequence ID" value="PRQ33285.1"/>
    <property type="molecule type" value="Genomic_DNA"/>
</dbReference>
<organism evidence="2 3">
    <name type="scientific">Rosa chinensis</name>
    <name type="common">China rose</name>
    <dbReference type="NCBI Taxonomy" id="74649"/>
    <lineage>
        <taxon>Eukaryota</taxon>
        <taxon>Viridiplantae</taxon>
        <taxon>Streptophyta</taxon>
        <taxon>Embryophyta</taxon>
        <taxon>Tracheophyta</taxon>
        <taxon>Spermatophyta</taxon>
        <taxon>Magnoliopsida</taxon>
        <taxon>eudicotyledons</taxon>
        <taxon>Gunneridae</taxon>
        <taxon>Pentapetalae</taxon>
        <taxon>rosids</taxon>
        <taxon>fabids</taxon>
        <taxon>Rosales</taxon>
        <taxon>Rosaceae</taxon>
        <taxon>Rosoideae</taxon>
        <taxon>Rosoideae incertae sedis</taxon>
        <taxon>Rosa</taxon>
    </lineage>
</organism>
<dbReference type="CDD" id="cd01837">
    <property type="entry name" value="SGNH_plant_lipase_like"/>
    <property type="match status" value="1"/>
</dbReference>
<keyword evidence="2" id="KW-0378">Hydrolase</keyword>
<dbReference type="Proteomes" id="UP000238479">
    <property type="component" value="Chromosome 5"/>
</dbReference>
<dbReference type="Gene3D" id="3.40.50.1110">
    <property type="entry name" value="SGNH hydrolase"/>
    <property type="match status" value="1"/>
</dbReference>
<evidence type="ECO:0000313" key="2">
    <source>
        <dbReference type="EMBL" id="PRQ33285.1"/>
    </source>
</evidence>
<proteinExistence type="inferred from homology"/>
<dbReference type="AlphaFoldDB" id="A0A2P6QGH4"/>
<dbReference type="SUPFAM" id="SSF52266">
    <property type="entry name" value="SGNH hydrolase"/>
    <property type="match status" value="1"/>
</dbReference>
<dbReference type="FunFam" id="3.40.50.1110:FF:000003">
    <property type="entry name" value="GDSL esterase/lipase APG"/>
    <property type="match status" value="1"/>
</dbReference>
<keyword evidence="3" id="KW-1185">Reference proteome</keyword>
<dbReference type="InterPro" id="IPR035669">
    <property type="entry name" value="SGNH_plant_lipase-like"/>
</dbReference>
<dbReference type="Pfam" id="PF00657">
    <property type="entry name" value="Lipase_GDSL"/>
    <property type="match status" value="1"/>
</dbReference>
<sequence>MQILFNVYNLDVSQCNTNLLFWLYLFLLESSIYHRSFLSTSAIVSLTSFRRSSANFHVVYFQFKLDRQLFATLHLSDVVLYDVGDGQPLVPAMFIFGDSVVDVGNNNNLFSLIKSNFPPYGRDFVNHNPTGRFCNGKLASDFTAENLGFASHQPAYLSGEATGKSLLIGANFASAGSGYYDATAKLFNAISLSQQVEYYKEYQNKVVGIGGKVNATLIISGAIYLVSAGSSDFVQNYYINPLLNKVYTTDQFSNILMQSYENFIQASPYRNLYALGARRIGVTTLPPLGCLPAAITIFGLGGNKCVAKLNGDAVSFNNKLNATSQYLQTKLPGLKLVVFDIYQPLYSLVMKPSENGFSEARRACCGSGLLETSILCNAKSTGTCANASEYVFWDGFHPSEAANKILADDLLSSGISLIF</sequence>
<protein>
    <submittedName>
        <fullName evidence="2">Putative triacylglycerol lipase</fullName>
        <ecNumber evidence="2">3.1.1.3</ecNumber>
    </submittedName>
</protein>
<evidence type="ECO:0000313" key="3">
    <source>
        <dbReference type="Proteomes" id="UP000238479"/>
    </source>
</evidence>
<dbReference type="EC" id="3.1.1.3" evidence="2"/>
<comment type="similarity">
    <text evidence="1">Belongs to the 'GDSL' lipolytic enzyme family.</text>
</comment>
<name>A0A2P6QGH4_ROSCH</name>
<dbReference type="InterPro" id="IPR001087">
    <property type="entry name" value="GDSL"/>
</dbReference>
<accession>A0A2P6QGH4</accession>
<dbReference type="PANTHER" id="PTHR45642:SF67">
    <property type="entry name" value="GDSL-LIKE LIPASE_ACYLHYDROLASE FAMILY PROTEIN, EXPRESSED"/>
    <property type="match status" value="1"/>
</dbReference>
<reference evidence="2 3" key="1">
    <citation type="journal article" date="2018" name="Nat. Genet.">
        <title>The Rosa genome provides new insights in the design of modern roses.</title>
        <authorList>
            <person name="Bendahmane M."/>
        </authorList>
    </citation>
    <scope>NUCLEOTIDE SEQUENCE [LARGE SCALE GENOMIC DNA]</scope>
    <source>
        <strain evidence="3">cv. Old Blush</strain>
    </source>
</reference>
<dbReference type="PANTHER" id="PTHR45642">
    <property type="entry name" value="GDSL ESTERASE/LIPASE EXL3"/>
    <property type="match status" value="1"/>
</dbReference>
<gene>
    <name evidence="2" type="ORF">RchiOBHm_Chr5g0055911</name>
</gene>
<dbReference type="OMA" id="ILCNQKS"/>
<comment type="caution">
    <text evidence="2">The sequence shown here is derived from an EMBL/GenBank/DDBJ whole genome shotgun (WGS) entry which is preliminary data.</text>
</comment>
<dbReference type="Gramene" id="PRQ33285">
    <property type="protein sequence ID" value="PRQ33285"/>
    <property type="gene ID" value="RchiOBHm_Chr5g0055911"/>
</dbReference>
<evidence type="ECO:0000256" key="1">
    <source>
        <dbReference type="ARBA" id="ARBA00008668"/>
    </source>
</evidence>
<dbReference type="InterPro" id="IPR036514">
    <property type="entry name" value="SGNH_hydro_sf"/>
</dbReference>
<dbReference type="InterPro" id="IPR050592">
    <property type="entry name" value="GDSL_lipolytic_enzyme"/>
</dbReference>